<keyword evidence="7" id="KW-0067">ATP-binding</keyword>
<dbReference type="PANTHER" id="PTHR44936">
    <property type="entry name" value="SENSOR PROTEIN CREC"/>
    <property type="match status" value="1"/>
</dbReference>
<dbReference type="InterPro" id="IPR003661">
    <property type="entry name" value="HisK_dim/P_dom"/>
</dbReference>
<evidence type="ECO:0000313" key="10">
    <source>
        <dbReference type="EMBL" id="EQD61312.1"/>
    </source>
</evidence>
<keyword evidence="3" id="KW-0597">Phosphoprotein</keyword>
<accession>T1AUW8</accession>
<dbReference type="InterPro" id="IPR003594">
    <property type="entry name" value="HATPase_dom"/>
</dbReference>
<feature type="non-terminal residue" evidence="10">
    <location>
        <position position="1"/>
    </location>
</feature>
<dbReference type="PANTHER" id="PTHR44936:SF10">
    <property type="entry name" value="SENSOR PROTEIN RSTB"/>
    <property type="match status" value="1"/>
</dbReference>
<evidence type="ECO:0000256" key="1">
    <source>
        <dbReference type="ARBA" id="ARBA00000085"/>
    </source>
</evidence>
<keyword evidence="6 10" id="KW-0418">Kinase</keyword>
<dbReference type="Gene3D" id="3.30.450.40">
    <property type="match status" value="1"/>
</dbReference>
<evidence type="ECO:0000256" key="3">
    <source>
        <dbReference type="ARBA" id="ARBA00022553"/>
    </source>
</evidence>
<feature type="domain" description="Histidine kinase" evidence="9">
    <location>
        <begin position="257"/>
        <end position="446"/>
    </location>
</feature>
<evidence type="ECO:0000256" key="5">
    <source>
        <dbReference type="ARBA" id="ARBA00022741"/>
    </source>
</evidence>
<dbReference type="Gene3D" id="3.30.565.10">
    <property type="entry name" value="Histidine kinase-like ATPase, C-terminal domain"/>
    <property type="match status" value="1"/>
</dbReference>
<dbReference type="EC" id="2.7.13.3" evidence="2"/>
<dbReference type="InterPro" id="IPR029016">
    <property type="entry name" value="GAF-like_dom_sf"/>
</dbReference>
<protein>
    <recommendedName>
        <fullName evidence="2">histidine kinase</fullName>
        <ecNumber evidence="2">2.7.13.3</ecNumber>
    </recommendedName>
</protein>
<dbReference type="GO" id="GO:0005524">
    <property type="term" value="F:ATP binding"/>
    <property type="evidence" value="ECO:0007669"/>
    <property type="project" value="UniProtKB-KW"/>
</dbReference>
<organism evidence="10">
    <name type="scientific">mine drainage metagenome</name>
    <dbReference type="NCBI Taxonomy" id="410659"/>
    <lineage>
        <taxon>unclassified sequences</taxon>
        <taxon>metagenomes</taxon>
        <taxon>ecological metagenomes</taxon>
    </lineage>
</organism>
<dbReference type="CDD" id="cd00082">
    <property type="entry name" value="HisKA"/>
    <property type="match status" value="1"/>
</dbReference>
<keyword evidence="4" id="KW-0808">Transferase</keyword>
<feature type="transmembrane region" description="Helical" evidence="8">
    <location>
        <begin position="9"/>
        <end position="33"/>
    </location>
</feature>
<dbReference type="PRINTS" id="PR00344">
    <property type="entry name" value="BCTRLSENSOR"/>
</dbReference>
<evidence type="ECO:0000256" key="2">
    <source>
        <dbReference type="ARBA" id="ARBA00012438"/>
    </source>
</evidence>
<dbReference type="InterPro" id="IPR003018">
    <property type="entry name" value="GAF"/>
</dbReference>
<reference evidence="10" key="2">
    <citation type="journal article" date="2014" name="ISME J.">
        <title>Microbial stratification in low pH oxic and suboxic macroscopic growths along an acid mine drainage.</title>
        <authorList>
            <person name="Mendez-Garcia C."/>
            <person name="Mesa V."/>
            <person name="Sprenger R.R."/>
            <person name="Richter M."/>
            <person name="Diez M.S."/>
            <person name="Solano J."/>
            <person name="Bargiela R."/>
            <person name="Golyshina O.V."/>
            <person name="Manteca A."/>
            <person name="Ramos J.L."/>
            <person name="Gallego J.R."/>
            <person name="Llorente I."/>
            <person name="Martins Dos Santos V.A."/>
            <person name="Jensen O.N."/>
            <person name="Pelaez A.I."/>
            <person name="Sanchez J."/>
            <person name="Ferrer M."/>
        </authorList>
    </citation>
    <scope>NUCLEOTIDE SEQUENCE</scope>
</reference>
<feature type="transmembrane region" description="Helical" evidence="8">
    <location>
        <begin position="39"/>
        <end position="60"/>
    </location>
</feature>
<dbReference type="EMBL" id="AUZY01004899">
    <property type="protein sequence ID" value="EQD61312.1"/>
    <property type="molecule type" value="Genomic_DNA"/>
</dbReference>
<dbReference type="InterPro" id="IPR004358">
    <property type="entry name" value="Sig_transdc_His_kin-like_C"/>
</dbReference>
<dbReference type="Pfam" id="PF02518">
    <property type="entry name" value="HATPase_c"/>
    <property type="match status" value="1"/>
</dbReference>
<dbReference type="GO" id="GO:0000155">
    <property type="term" value="F:phosphorelay sensor kinase activity"/>
    <property type="evidence" value="ECO:0007669"/>
    <property type="project" value="InterPro"/>
</dbReference>
<dbReference type="InterPro" id="IPR014265">
    <property type="entry name" value="XrtA/PrsK"/>
</dbReference>
<evidence type="ECO:0000256" key="8">
    <source>
        <dbReference type="SAM" id="Phobius"/>
    </source>
</evidence>
<dbReference type="SMART" id="SM00387">
    <property type="entry name" value="HATPase_c"/>
    <property type="match status" value="1"/>
</dbReference>
<keyword evidence="8" id="KW-0472">Membrane</keyword>
<dbReference type="SUPFAM" id="SSF55874">
    <property type="entry name" value="ATPase domain of HSP90 chaperone/DNA topoisomerase II/histidine kinase"/>
    <property type="match status" value="1"/>
</dbReference>
<keyword evidence="8" id="KW-1133">Transmembrane helix</keyword>
<dbReference type="SUPFAM" id="SSF55781">
    <property type="entry name" value="GAF domain-like"/>
    <property type="match status" value="1"/>
</dbReference>
<sequence>EVGVSRRAVFYSTSLLVVAFYIIATSIGGYYVRLYGGDWGRVAEITLACFALLVVLLITFSGQARSHLRVFLNKNFFSFRHDYREEWLRLSATLSASDTELPQRAVRAMAQIMDSPGGALFMRSDADEFVPEACWNMPTPAGLKLPSCLPAFGLMRARRWIYELNEAPPLGDEHLRAPAELVALTRAWLLVPLVLEDRLIGFVVLAHARARRAFDWEDIDLLRAAGGQVAGTLAQAADAQRLAEARQFEGFNQLTAFLMHDLKNIAAQQSLLLQNAERHKHNPAFVDDMLTTVANSVHRISRLLEQLRGDTVPATHSRVQLAAVLHKALDECSSQLPRPDYQPAAEDLWVQANAEQLATVLGHVIRNAQDAAQAHGHVTLRVKREFAHAAIEIEDDGAGMDEDFIRNRLFKPFFTTKASRGMGIGAYQAREYVHSLGGAMRVNSTP</sequence>
<dbReference type="Pfam" id="PF13185">
    <property type="entry name" value="GAF_2"/>
    <property type="match status" value="1"/>
</dbReference>
<comment type="catalytic activity">
    <reaction evidence="1">
        <text>ATP + protein L-histidine = ADP + protein N-phospho-L-histidine.</text>
        <dbReference type="EC" id="2.7.13.3"/>
    </reaction>
</comment>
<dbReference type="PROSITE" id="PS50109">
    <property type="entry name" value="HIS_KIN"/>
    <property type="match status" value="1"/>
</dbReference>
<dbReference type="InterPro" id="IPR005467">
    <property type="entry name" value="His_kinase_dom"/>
</dbReference>
<dbReference type="InterPro" id="IPR036890">
    <property type="entry name" value="HATPase_C_sf"/>
</dbReference>
<evidence type="ECO:0000256" key="6">
    <source>
        <dbReference type="ARBA" id="ARBA00022777"/>
    </source>
</evidence>
<comment type="caution">
    <text evidence="10">The sequence shown here is derived from an EMBL/GenBank/DDBJ whole genome shotgun (WGS) entry which is preliminary data.</text>
</comment>
<evidence type="ECO:0000259" key="9">
    <source>
        <dbReference type="PROSITE" id="PS50109"/>
    </source>
</evidence>
<dbReference type="GO" id="GO:0005886">
    <property type="term" value="C:plasma membrane"/>
    <property type="evidence" value="ECO:0007669"/>
    <property type="project" value="UniProtKB-SubCell"/>
</dbReference>
<evidence type="ECO:0000256" key="7">
    <source>
        <dbReference type="ARBA" id="ARBA00022840"/>
    </source>
</evidence>
<gene>
    <name evidence="10" type="ORF">B1B_07679</name>
</gene>
<dbReference type="SMART" id="SM00065">
    <property type="entry name" value="GAF"/>
    <property type="match status" value="1"/>
</dbReference>
<name>T1AUW8_9ZZZZ</name>
<dbReference type="InterPro" id="IPR050980">
    <property type="entry name" value="2C_sensor_his_kinase"/>
</dbReference>
<keyword evidence="5" id="KW-0547">Nucleotide-binding</keyword>
<keyword evidence="8" id="KW-0812">Transmembrane</keyword>
<reference evidence="10" key="1">
    <citation type="submission" date="2013-08" db="EMBL/GenBank/DDBJ databases">
        <authorList>
            <person name="Mendez C."/>
            <person name="Richter M."/>
            <person name="Ferrer M."/>
            <person name="Sanchez J."/>
        </authorList>
    </citation>
    <scope>NUCLEOTIDE SEQUENCE</scope>
</reference>
<evidence type="ECO:0000256" key="4">
    <source>
        <dbReference type="ARBA" id="ARBA00022679"/>
    </source>
</evidence>
<dbReference type="NCBIfam" id="TIGR02916">
    <property type="entry name" value="PEP_his_kin"/>
    <property type="match status" value="1"/>
</dbReference>
<dbReference type="AlphaFoldDB" id="T1AUW8"/>
<proteinExistence type="predicted"/>
<feature type="non-terminal residue" evidence="10">
    <location>
        <position position="446"/>
    </location>
</feature>